<dbReference type="RefSeq" id="WP_149326043.1">
    <property type="nucleotide sequence ID" value="NZ_CP043504.1"/>
</dbReference>
<organism evidence="4 5">
    <name type="scientific">Protaetiibacter larvae</name>
    <dbReference type="NCBI Taxonomy" id="2592654"/>
    <lineage>
        <taxon>Bacteria</taxon>
        <taxon>Bacillati</taxon>
        <taxon>Actinomycetota</taxon>
        <taxon>Actinomycetes</taxon>
        <taxon>Micrococcales</taxon>
        <taxon>Microbacteriaceae</taxon>
        <taxon>Protaetiibacter</taxon>
    </lineage>
</organism>
<keyword evidence="3" id="KW-1133">Transmembrane helix</keyword>
<keyword evidence="3" id="KW-0812">Transmembrane</keyword>
<accession>A0A5C1YB22</accession>
<feature type="transmembrane region" description="Helical" evidence="3">
    <location>
        <begin position="84"/>
        <end position="110"/>
    </location>
</feature>
<name>A0A5C1YB22_9MICO</name>
<feature type="region of interest" description="Disordered" evidence="2">
    <location>
        <begin position="1"/>
        <end position="26"/>
    </location>
</feature>
<evidence type="ECO:0000256" key="1">
    <source>
        <dbReference type="ARBA" id="ARBA00022729"/>
    </source>
</evidence>
<evidence type="ECO:0000313" key="4">
    <source>
        <dbReference type="EMBL" id="QEO10628.1"/>
    </source>
</evidence>
<keyword evidence="5" id="KW-1185">Reference proteome</keyword>
<feature type="region of interest" description="Disordered" evidence="2">
    <location>
        <begin position="118"/>
        <end position="151"/>
    </location>
</feature>
<dbReference type="InterPro" id="IPR029050">
    <property type="entry name" value="Immunoprotect_excell_Ig-like"/>
</dbReference>
<dbReference type="Proteomes" id="UP000322159">
    <property type="component" value="Chromosome"/>
</dbReference>
<evidence type="ECO:0000256" key="2">
    <source>
        <dbReference type="SAM" id="MobiDB-lite"/>
    </source>
</evidence>
<proteinExistence type="predicted"/>
<keyword evidence="3" id="KW-0472">Membrane</keyword>
<gene>
    <name evidence="4" type="ORF">FLP23_11810</name>
</gene>
<protein>
    <submittedName>
        <fullName evidence="4">DUF4352 domain-containing protein</fullName>
    </submittedName>
</protein>
<dbReference type="EMBL" id="CP043504">
    <property type="protein sequence ID" value="QEO10628.1"/>
    <property type="molecule type" value="Genomic_DNA"/>
</dbReference>
<dbReference type="AlphaFoldDB" id="A0A5C1YB22"/>
<reference evidence="4 5" key="1">
    <citation type="submission" date="2019-09" db="EMBL/GenBank/DDBJ databases">
        <title>Genome sequencing of strain KACC 19322.</title>
        <authorList>
            <person name="Heo J."/>
            <person name="Kim S.-J."/>
            <person name="Kim J.-S."/>
            <person name="Hong S.-B."/>
            <person name="Kwon S.-W."/>
        </authorList>
    </citation>
    <scope>NUCLEOTIDE SEQUENCE [LARGE SCALE GENOMIC DNA]</scope>
    <source>
        <strain evidence="4 5">KACC 19322</strain>
    </source>
</reference>
<dbReference type="OrthoDB" id="4424518at2"/>
<dbReference type="Gene3D" id="2.60.40.1240">
    <property type="match status" value="1"/>
</dbReference>
<sequence length="281" mass="28141">MTIPPPPVGQPAPQPEPAAPHAPVATAAPTPSGSKVLPILAIVFAGIALLTAFVLPVITWIPAVAAIVLSIIALVKRHKPAGLSIAAIIVAPLAWIIAIIVAIAGIAAGVGDALDGDKPSVQLPSDEGGEDAAPEESDAGTRDNPLPLGSTIEGRDWTVVVNSVTFGATDAVLAENQFNEAPAEGSEFILINITATYTGDDADGQLAAFVGVEYVTPQGNTIDGLDALVVAPGALDTMSTVYNGASVTGNIALAVPTADGTSGVLAVRPGMLSDKVFVAVS</sequence>
<evidence type="ECO:0000256" key="3">
    <source>
        <dbReference type="SAM" id="Phobius"/>
    </source>
</evidence>
<keyword evidence="1" id="KW-0732">Signal</keyword>
<feature type="compositionally biased region" description="Pro residues" evidence="2">
    <location>
        <begin position="1"/>
        <end position="20"/>
    </location>
</feature>
<feature type="compositionally biased region" description="Acidic residues" evidence="2">
    <location>
        <begin position="127"/>
        <end position="138"/>
    </location>
</feature>
<evidence type="ECO:0000313" key="5">
    <source>
        <dbReference type="Proteomes" id="UP000322159"/>
    </source>
</evidence>
<feature type="transmembrane region" description="Helical" evidence="3">
    <location>
        <begin position="39"/>
        <end position="72"/>
    </location>
</feature>
<dbReference type="KEGG" id="lyk:FLP23_11810"/>